<feature type="signal peptide" evidence="5">
    <location>
        <begin position="1"/>
        <end position="23"/>
    </location>
</feature>
<dbReference type="GO" id="GO:0005783">
    <property type="term" value="C:endoplasmic reticulum"/>
    <property type="evidence" value="ECO:0007669"/>
    <property type="project" value="TreeGrafter"/>
</dbReference>
<organism evidence="7 8">
    <name type="scientific">Rhynchophorus ferrugineus</name>
    <name type="common">Red palm weevil</name>
    <name type="synonym">Curculio ferrugineus</name>
    <dbReference type="NCBI Taxonomy" id="354439"/>
    <lineage>
        <taxon>Eukaryota</taxon>
        <taxon>Metazoa</taxon>
        <taxon>Ecdysozoa</taxon>
        <taxon>Arthropoda</taxon>
        <taxon>Hexapoda</taxon>
        <taxon>Insecta</taxon>
        <taxon>Pterygota</taxon>
        <taxon>Neoptera</taxon>
        <taxon>Endopterygota</taxon>
        <taxon>Coleoptera</taxon>
        <taxon>Polyphaga</taxon>
        <taxon>Cucujiformia</taxon>
        <taxon>Curculionidae</taxon>
        <taxon>Dryophthorinae</taxon>
        <taxon>Rhynchophorus</taxon>
    </lineage>
</organism>
<dbReference type="InterPro" id="IPR046357">
    <property type="entry name" value="PPIase_dom_sf"/>
</dbReference>
<dbReference type="EC" id="5.2.1.8" evidence="2"/>
<evidence type="ECO:0000256" key="5">
    <source>
        <dbReference type="SAM" id="SignalP"/>
    </source>
</evidence>
<name>A0A834M408_RHYFE</name>
<dbReference type="InterPro" id="IPR001179">
    <property type="entry name" value="PPIase_FKBP_dom"/>
</dbReference>
<dbReference type="Proteomes" id="UP000625711">
    <property type="component" value="Unassembled WGS sequence"/>
</dbReference>
<dbReference type="EMBL" id="JAACXV010014582">
    <property type="protein sequence ID" value="KAF7265995.1"/>
    <property type="molecule type" value="Genomic_DNA"/>
</dbReference>
<evidence type="ECO:0000313" key="7">
    <source>
        <dbReference type="EMBL" id="KAF7265995.1"/>
    </source>
</evidence>
<keyword evidence="3" id="KW-0697">Rotamase</keyword>
<keyword evidence="8" id="KW-1185">Reference proteome</keyword>
<dbReference type="GO" id="GO:0003755">
    <property type="term" value="F:peptidyl-prolyl cis-trans isomerase activity"/>
    <property type="evidence" value="ECO:0007669"/>
    <property type="project" value="UniProtKB-KW"/>
</dbReference>
<protein>
    <recommendedName>
        <fullName evidence="2">peptidylprolyl isomerase</fullName>
        <ecNumber evidence="2">5.2.1.8</ecNumber>
    </recommendedName>
</protein>
<dbReference type="InterPro" id="IPR044609">
    <property type="entry name" value="FKBP2/11"/>
</dbReference>
<comment type="caution">
    <text evidence="7">The sequence shown here is derived from an EMBL/GenBank/DDBJ whole genome shotgun (WGS) entry which is preliminary data.</text>
</comment>
<dbReference type="AlphaFoldDB" id="A0A834M408"/>
<dbReference type="Gene3D" id="3.10.50.40">
    <property type="match status" value="1"/>
</dbReference>
<evidence type="ECO:0000256" key="2">
    <source>
        <dbReference type="ARBA" id="ARBA00013194"/>
    </source>
</evidence>
<evidence type="ECO:0000256" key="3">
    <source>
        <dbReference type="ARBA" id="ARBA00023110"/>
    </source>
</evidence>
<evidence type="ECO:0000313" key="8">
    <source>
        <dbReference type="Proteomes" id="UP000625711"/>
    </source>
</evidence>
<dbReference type="Pfam" id="PF00254">
    <property type="entry name" value="FKBP_C"/>
    <property type="match status" value="1"/>
</dbReference>
<keyword evidence="4" id="KW-0413">Isomerase</keyword>
<proteinExistence type="predicted"/>
<feature type="domain" description="PPIase FKBP-type" evidence="6">
    <location>
        <begin position="38"/>
        <end position="66"/>
    </location>
</feature>
<evidence type="ECO:0000259" key="6">
    <source>
        <dbReference type="Pfam" id="PF00254"/>
    </source>
</evidence>
<comment type="catalytic activity">
    <reaction evidence="1">
        <text>[protein]-peptidylproline (omega=180) = [protein]-peptidylproline (omega=0)</text>
        <dbReference type="Rhea" id="RHEA:16237"/>
        <dbReference type="Rhea" id="RHEA-COMP:10747"/>
        <dbReference type="Rhea" id="RHEA-COMP:10748"/>
        <dbReference type="ChEBI" id="CHEBI:83833"/>
        <dbReference type="ChEBI" id="CHEBI:83834"/>
        <dbReference type="EC" id="5.2.1.8"/>
    </reaction>
</comment>
<sequence>MARYTKSLGFFAVALAFFMVARAEEKLQVDVVSKPEVCDVKSKNGDLLTMHYTGTLADGTKFDSSVWSGALSDSQHRHQQHQQKNQVATWRKKVKLFRGPWRWCRKFNGEKVRGPRKEFIAQLDPFSWEFEGKGWGVVCRPARGAFVSWGCILKFRTWRARLEVCLTPVCVQYDKGFMGG</sequence>
<dbReference type="PANTHER" id="PTHR45779:SF14">
    <property type="entry name" value="PEPTIDYLPROLYL ISOMERASE"/>
    <property type="match status" value="1"/>
</dbReference>
<evidence type="ECO:0000256" key="4">
    <source>
        <dbReference type="ARBA" id="ARBA00023235"/>
    </source>
</evidence>
<evidence type="ECO:0000256" key="1">
    <source>
        <dbReference type="ARBA" id="ARBA00000971"/>
    </source>
</evidence>
<feature type="chain" id="PRO_5032732414" description="peptidylprolyl isomerase" evidence="5">
    <location>
        <begin position="24"/>
        <end position="180"/>
    </location>
</feature>
<dbReference type="PANTHER" id="PTHR45779">
    <property type="entry name" value="PEPTIDYLPROLYL ISOMERASE"/>
    <property type="match status" value="1"/>
</dbReference>
<reference evidence="7" key="1">
    <citation type="submission" date="2020-08" db="EMBL/GenBank/DDBJ databases">
        <title>Genome sequencing and assembly of the red palm weevil Rhynchophorus ferrugineus.</title>
        <authorList>
            <person name="Dias G.B."/>
            <person name="Bergman C.M."/>
            <person name="Manee M."/>
        </authorList>
    </citation>
    <scope>NUCLEOTIDE SEQUENCE</scope>
    <source>
        <strain evidence="7">AA-2017</strain>
        <tissue evidence="7">Whole larva</tissue>
    </source>
</reference>
<gene>
    <name evidence="7" type="ORF">GWI33_020727</name>
</gene>
<keyword evidence="5" id="KW-0732">Signal</keyword>
<dbReference type="OrthoDB" id="77911at2759"/>
<accession>A0A834M408</accession>
<dbReference type="SUPFAM" id="SSF54534">
    <property type="entry name" value="FKBP-like"/>
    <property type="match status" value="1"/>
</dbReference>